<dbReference type="SUPFAM" id="SSF81631">
    <property type="entry name" value="PAP/OAS1 substrate-binding domain"/>
    <property type="match status" value="2"/>
</dbReference>
<reference evidence="2 3" key="1">
    <citation type="journal article" date="2020" name="ISME J.">
        <title>Uncovering the hidden diversity of litter-decomposition mechanisms in mushroom-forming fungi.</title>
        <authorList>
            <person name="Floudas D."/>
            <person name="Bentzer J."/>
            <person name="Ahren D."/>
            <person name="Johansson T."/>
            <person name="Persson P."/>
            <person name="Tunlid A."/>
        </authorList>
    </citation>
    <scope>NUCLEOTIDE SEQUENCE [LARGE SCALE GENOMIC DNA]</scope>
    <source>
        <strain evidence="2 3">CBS 661.87</strain>
    </source>
</reference>
<dbReference type="GO" id="GO:1990817">
    <property type="term" value="F:poly(A) RNA polymerase activity"/>
    <property type="evidence" value="ECO:0007669"/>
    <property type="project" value="UniProtKB-EC"/>
</dbReference>
<proteinExistence type="predicted"/>
<accession>A0A8H5M5N0</accession>
<dbReference type="PANTHER" id="PTHR12271:SF40">
    <property type="entry name" value="POLY(A) RNA POLYMERASE GLD2"/>
    <property type="match status" value="1"/>
</dbReference>
<evidence type="ECO:0000313" key="2">
    <source>
        <dbReference type="EMBL" id="KAF5381637.1"/>
    </source>
</evidence>
<dbReference type="GO" id="GO:0031123">
    <property type="term" value="P:RNA 3'-end processing"/>
    <property type="evidence" value="ECO:0007669"/>
    <property type="project" value="TreeGrafter"/>
</dbReference>
<comment type="caution">
    <text evidence="2">The sequence shown here is derived from an EMBL/GenBank/DDBJ whole genome shotgun (WGS) entry which is preliminary data.</text>
</comment>
<dbReference type="Proteomes" id="UP000565441">
    <property type="component" value="Unassembled WGS sequence"/>
</dbReference>
<evidence type="ECO:0000259" key="1">
    <source>
        <dbReference type="Pfam" id="PF22600"/>
    </source>
</evidence>
<gene>
    <name evidence="2" type="ORF">D9615_005496</name>
</gene>
<dbReference type="GO" id="GO:0005737">
    <property type="term" value="C:cytoplasm"/>
    <property type="evidence" value="ECO:0007669"/>
    <property type="project" value="UniProtKB-SubCell"/>
</dbReference>
<dbReference type="EMBL" id="JAACJP010000010">
    <property type="protein sequence ID" value="KAF5381637.1"/>
    <property type="molecule type" value="Genomic_DNA"/>
</dbReference>
<dbReference type="GO" id="GO:0010605">
    <property type="term" value="P:negative regulation of macromolecule metabolic process"/>
    <property type="evidence" value="ECO:0007669"/>
    <property type="project" value="UniProtKB-ARBA"/>
</dbReference>
<keyword evidence="3" id="KW-1185">Reference proteome</keyword>
<evidence type="ECO:0000313" key="3">
    <source>
        <dbReference type="Proteomes" id="UP000565441"/>
    </source>
</evidence>
<dbReference type="InterPro" id="IPR043519">
    <property type="entry name" value="NT_sf"/>
</dbReference>
<dbReference type="CDD" id="cd05402">
    <property type="entry name" value="NT_PAP_TUTase"/>
    <property type="match status" value="1"/>
</dbReference>
<dbReference type="Pfam" id="PF22600">
    <property type="entry name" value="MTPAP-like_central"/>
    <property type="match status" value="1"/>
</dbReference>
<dbReference type="GO" id="GO:0046872">
    <property type="term" value="F:metal ion binding"/>
    <property type="evidence" value="ECO:0007669"/>
    <property type="project" value="UniProtKB-KW"/>
</dbReference>
<name>A0A8H5M5N0_9AGAR</name>
<dbReference type="Gene3D" id="1.10.1410.10">
    <property type="match status" value="2"/>
</dbReference>
<feature type="domain" description="Poly(A) RNA polymerase mitochondrial-like central palm" evidence="1">
    <location>
        <begin position="389"/>
        <end position="537"/>
    </location>
</feature>
<dbReference type="PANTHER" id="PTHR12271">
    <property type="entry name" value="POLY A POLYMERASE CID PAP -RELATED"/>
    <property type="match status" value="1"/>
</dbReference>
<dbReference type="SUPFAM" id="SSF81301">
    <property type="entry name" value="Nucleotidyltransferase"/>
    <property type="match status" value="1"/>
</dbReference>
<dbReference type="OrthoDB" id="2274644at2759"/>
<dbReference type="AlphaFoldDB" id="A0A8H5M5N0"/>
<protein>
    <recommendedName>
        <fullName evidence="1">Poly(A) RNA polymerase mitochondrial-like central palm domain-containing protein</fullName>
    </recommendedName>
</protein>
<dbReference type="Gene3D" id="3.30.460.10">
    <property type="entry name" value="Beta Polymerase, domain 2"/>
    <property type="match status" value="1"/>
</dbReference>
<dbReference type="InterPro" id="IPR054708">
    <property type="entry name" value="MTPAP-like_central"/>
</dbReference>
<organism evidence="2 3">
    <name type="scientific">Tricholomella constricta</name>
    <dbReference type="NCBI Taxonomy" id="117010"/>
    <lineage>
        <taxon>Eukaryota</taxon>
        <taxon>Fungi</taxon>
        <taxon>Dikarya</taxon>
        <taxon>Basidiomycota</taxon>
        <taxon>Agaricomycotina</taxon>
        <taxon>Agaricomycetes</taxon>
        <taxon>Agaricomycetidae</taxon>
        <taxon>Agaricales</taxon>
        <taxon>Tricholomatineae</taxon>
        <taxon>Lyophyllaceae</taxon>
        <taxon>Tricholomella</taxon>
    </lineage>
</organism>
<sequence length="732" mass="82776">MRFYLSLLSESALVNLSNNSFKVQPNRSLKSLEASLLTESLRSTPIHQNRRRAICDELEVVLRRWNGRLSVKDISMYSYGYDTHQAPMELALVDADNATPTKSPIYNHRSVAEALRKAGYAGRFHNPNAARLCALQNRPPGTYNPTAPWSQLSQRRLSDELHYPIQLRITLTPSGKSPFTLMMPDPYVIPRYDLLSLVYHKIGDKELLALVWAWMRTQRLSQFSTIAVAIMTEMFLRTRSKGSIDEKLIGFFRFWSSSSWTRTQIVSLNATDSQRPVPYLTKSQRSHLLRELSAELQPSSLGLQPLIVRDPFVLTKNHAEGVSSSELERFREKCRSAVRLLLEGSFFSSTFNIPLSRIPSPSLPPTLHGKHDIDDLFTARLVGLPPEVPRRRSKTLKLVQDTIQKRYGNHYKVELFGSVRYGVSVPESDLDLVIIDPEGNDAFKTGARKKRLPAIYNIWRLGSVLREAGFEDVQCISRAAVPIGNPTRTRSHRRFALTCSPSHLSVKFRDPRTGIHCDINVNERLGLLNSNLLEAYCKAFPLLRPMLMAIKLWAKPLGLNNPSPTKPKEIQSFSSYALALMTVSFLQTRGLLPNLQGNLPPLKPNVEGSVFVIRIKQIQVRCDVRFHHKISGWRPLTTGQKLSEVLRDWFSYWCHEFQYAEQAISIRHGGLGATPASSPPPAICVLDPFIGEKNVAKAVKAEVLQRFIGECRAVLDASKDDTDLMELLFSKK</sequence>